<dbReference type="EMBL" id="CP036316">
    <property type="protein sequence ID" value="QDT64533.1"/>
    <property type="molecule type" value="Genomic_DNA"/>
</dbReference>
<sequence>MPHSHLTVNHLLRQLDEYLERKSERDMRPEWLTELIDNVADLFDPLTDIGRVGFDCRMTEEGWDVAMYLGSREFVGGAHDGRIAATDFRLNVIELTQLFVSVEEIQFEAVPSKLAGQELAPMAEVSVRGHGPENTPLTLRVLAAPPEYACPGLRQFPNGELEEN</sequence>
<proteinExistence type="predicted"/>
<dbReference type="OrthoDB" id="213176at2"/>
<accession>A0A517T833</accession>
<dbReference type="Proteomes" id="UP000319976">
    <property type="component" value="Chromosome"/>
</dbReference>
<organism evidence="1 2">
    <name type="scientific">Calycomorphotria hydatis</name>
    <dbReference type="NCBI Taxonomy" id="2528027"/>
    <lineage>
        <taxon>Bacteria</taxon>
        <taxon>Pseudomonadati</taxon>
        <taxon>Planctomycetota</taxon>
        <taxon>Planctomycetia</taxon>
        <taxon>Planctomycetales</taxon>
        <taxon>Planctomycetaceae</taxon>
        <taxon>Calycomorphotria</taxon>
    </lineage>
</organism>
<protein>
    <submittedName>
        <fullName evidence="1">Uncharacterized protein</fullName>
    </submittedName>
</protein>
<evidence type="ECO:0000313" key="1">
    <source>
        <dbReference type="EMBL" id="QDT64533.1"/>
    </source>
</evidence>
<name>A0A517T833_9PLAN</name>
<gene>
    <name evidence="1" type="ORF">V22_17680</name>
</gene>
<dbReference type="RefSeq" id="WP_145261775.1">
    <property type="nucleotide sequence ID" value="NZ_CP036316.1"/>
</dbReference>
<keyword evidence="2" id="KW-1185">Reference proteome</keyword>
<evidence type="ECO:0000313" key="2">
    <source>
        <dbReference type="Proteomes" id="UP000319976"/>
    </source>
</evidence>
<reference evidence="1 2" key="1">
    <citation type="submission" date="2019-02" db="EMBL/GenBank/DDBJ databases">
        <title>Deep-cultivation of Planctomycetes and their phenomic and genomic characterization uncovers novel biology.</title>
        <authorList>
            <person name="Wiegand S."/>
            <person name="Jogler M."/>
            <person name="Boedeker C."/>
            <person name="Pinto D."/>
            <person name="Vollmers J."/>
            <person name="Rivas-Marin E."/>
            <person name="Kohn T."/>
            <person name="Peeters S.H."/>
            <person name="Heuer A."/>
            <person name="Rast P."/>
            <person name="Oberbeckmann S."/>
            <person name="Bunk B."/>
            <person name="Jeske O."/>
            <person name="Meyerdierks A."/>
            <person name="Storesund J.E."/>
            <person name="Kallscheuer N."/>
            <person name="Luecker S."/>
            <person name="Lage O.M."/>
            <person name="Pohl T."/>
            <person name="Merkel B.J."/>
            <person name="Hornburger P."/>
            <person name="Mueller R.-W."/>
            <person name="Bruemmer F."/>
            <person name="Labrenz M."/>
            <person name="Spormann A.M."/>
            <person name="Op den Camp H."/>
            <person name="Overmann J."/>
            <person name="Amann R."/>
            <person name="Jetten M.S.M."/>
            <person name="Mascher T."/>
            <person name="Medema M.H."/>
            <person name="Devos D.P."/>
            <person name="Kaster A.-K."/>
            <person name="Ovreas L."/>
            <person name="Rohde M."/>
            <person name="Galperin M.Y."/>
            <person name="Jogler C."/>
        </authorList>
    </citation>
    <scope>NUCLEOTIDE SEQUENCE [LARGE SCALE GENOMIC DNA]</scope>
    <source>
        <strain evidence="1 2">V22</strain>
    </source>
</reference>
<dbReference type="KEGG" id="chya:V22_17680"/>
<dbReference type="AlphaFoldDB" id="A0A517T833"/>